<name>A0AAV1TY03_9STRA</name>
<comment type="caution">
    <text evidence="1">The sequence shown here is derived from an EMBL/GenBank/DDBJ whole genome shotgun (WGS) entry which is preliminary data.</text>
</comment>
<evidence type="ECO:0000313" key="2">
    <source>
        <dbReference type="Proteomes" id="UP001162060"/>
    </source>
</evidence>
<proteinExistence type="predicted"/>
<accession>A0AAV1TY03</accession>
<dbReference type="InterPro" id="IPR043502">
    <property type="entry name" value="DNA/RNA_pol_sf"/>
</dbReference>
<dbReference type="AlphaFoldDB" id="A0AAV1TY03"/>
<dbReference type="Gene3D" id="3.30.70.270">
    <property type="match status" value="1"/>
</dbReference>
<dbReference type="PANTHER" id="PTHR37984">
    <property type="entry name" value="PROTEIN CBG26694"/>
    <property type="match status" value="1"/>
</dbReference>
<evidence type="ECO:0008006" key="3">
    <source>
        <dbReference type="Google" id="ProtNLM"/>
    </source>
</evidence>
<sequence>MEDHVGHVRAVCAVLRKEKLYTRLSKCAFGRNEIAFLGHMVSDEGLQVDPKKTDAIAQFHAPTCRKELLSFLGLAGY</sequence>
<reference evidence="1" key="1">
    <citation type="submission" date="2024-01" db="EMBL/GenBank/DDBJ databases">
        <authorList>
            <person name="Webb A."/>
        </authorList>
    </citation>
    <scope>NUCLEOTIDE SEQUENCE</scope>
    <source>
        <strain evidence="1">Pm1</strain>
    </source>
</reference>
<dbReference type="Proteomes" id="UP001162060">
    <property type="component" value="Unassembled WGS sequence"/>
</dbReference>
<organism evidence="1 2">
    <name type="scientific">Peronospora matthiolae</name>
    <dbReference type="NCBI Taxonomy" id="2874970"/>
    <lineage>
        <taxon>Eukaryota</taxon>
        <taxon>Sar</taxon>
        <taxon>Stramenopiles</taxon>
        <taxon>Oomycota</taxon>
        <taxon>Peronosporomycetes</taxon>
        <taxon>Peronosporales</taxon>
        <taxon>Peronosporaceae</taxon>
        <taxon>Peronospora</taxon>
    </lineage>
</organism>
<protein>
    <recommendedName>
        <fullName evidence="3">Reverse transcriptase</fullName>
    </recommendedName>
</protein>
<dbReference type="InterPro" id="IPR043128">
    <property type="entry name" value="Rev_trsase/Diguanyl_cyclase"/>
</dbReference>
<evidence type="ECO:0000313" key="1">
    <source>
        <dbReference type="EMBL" id="CAK7927155.1"/>
    </source>
</evidence>
<dbReference type="SUPFAM" id="SSF56672">
    <property type="entry name" value="DNA/RNA polymerases"/>
    <property type="match status" value="1"/>
</dbReference>
<dbReference type="EMBL" id="CAKLBY020000109">
    <property type="protein sequence ID" value="CAK7927155.1"/>
    <property type="molecule type" value="Genomic_DNA"/>
</dbReference>
<gene>
    <name evidence="1" type="ORF">PM001_LOCUS12305</name>
</gene>
<dbReference type="InterPro" id="IPR050951">
    <property type="entry name" value="Retrovirus_Pol_polyprotein"/>
</dbReference>
<dbReference type="PANTHER" id="PTHR37984:SF5">
    <property type="entry name" value="PROTEIN NYNRIN-LIKE"/>
    <property type="match status" value="1"/>
</dbReference>